<evidence type="ECO:0000313" key="3">
    <source>
        <dbReference type="Proteomes" id="UP000294933"/>
    </source>
</evidence>
<sequence>MPLNALTTPAQRRKTRFNRLVAAGRKIFDKIPAEWSDQEDIVSLATALYTTVGKIELVLLDLEDTVGIESRLAEFKGWKTCLMNMQFDVSSDDDVSVTSGGTGDVSEVSENASETSGEVGNDDNQHEVGEVSEDVSVTSGELVRGAFSEGESDTLDGDASQSDQAAEQEAHPPLDVLTDSDNDSFLEDVAVLDGLEQMRKTNRAEKRAREAFKEGEEALERAMSNFRMKRFKYAQANHAAKRAFEHYLAQQGFQKLLG</sequence>
<proteinExistence type="predicted"/>
<gene>
    <name evidence="2" type="ORF">BD410DRAFT_810159</name>
</gene>
<feature type="region of interest" description="Disordered" evidence="1">
    <location>
        <begin position="92"/>
        <end position="135"/>
    </location>
</feature>
<dbReference type="EMBL" id="ML170433">
    <property type="protein sequence ID" value="TDL13909.1"/>
    <property type="molecule type" value="Genomic_DNA"/>
</dbReference>
<organism evidence="2 3">
    <name type="scientific">Rickenella mellea</name>
    <dbReference type="NCBI Taxonomy" id="50990"/>
    <lineage>
        <taxon>Eukaryota</taxon>
        <taxon>Fungi</taxon>
        <taxon>Dikarya</taxon>
        <taxon>Basidiomycota</taxon>
        <taxon>Agaricomycotina</taxon>
        <taxon>Agaricomycetes</taxon>
        <taxon>Hymenochaetales</taxon>
        <taxon>Rickenellaceae</taxon>
        <taxon>Rickenella</taxon>
    </lineage>
</organism>
<feature type="region of interest" description="Disordered" evidence="1">
    <location>
        <begin position="149"/>
        <end position="181"/>
    </location>
</feature>
<dbReference type="AlphaFoldDB" id="A0A4Y7PH70"/>
<name>A0A4Y7PH70_9AGAM</name>
<protein>
    <submittedName>
        <fullName evidence="2">Uncharacterized protein</fullName>
    </submittedName>
</protein>
<evidence type="ECO:0000313" key="2">
    <source>
        <dbReference type="EMBL" id="TDL13909.1"/>
    </source>
</evidence>
<dbReference type="VEuPathDB" id="FungiDB:BD410DRAFT_810159"/>
<accession>A0A4Y7PH70</accession>
<feature type="compositionally biased region" description="Low complexity" evidence="1">
    <location>
        <begin position="96"/>
        <end position="110"/>
    </location>
</feature>
<dbReference type="Proteomes" id="UP000294933">
    <property type="component" value="Unassembled WGS sequence"/>
</dbReference>
<evidence type="ECO:0000256" key="1">
    <source>
        <dbReference type="SAM" id="MobiDB-lite"/>
    </source>
</evidence>
<reference evidence="2 3" key="1">
    <citation type="submission" date="2018-06" db="EMBL/GenBank/DDBJ databases">
        <title>A transcriptomic atlas of mushroom development highlights an independent origin of complex multicellularity.</title>
        <authorList>
            <consortium name="DOE Joint Genome Institute"/>
            <person name="Krizsan K."/>
            <person name="Almasi E."/>
            <person name="Merenyi Z."/>
            <person name="Sahu N."/>
            <person name="Viragh M."/>
            <person name="Koszo T."/>
            <person name="Mondo S."/>
            <person name="Kiss B."/>
            <person name="Balint B."/>
            <person name="Kues U."/>
            <person name="Barry K."/>
            <person name="Hegedus J.C."/>
            <person name="Henrissat B."/>
            <person name="Johnson J."/>
            <person name="Lipzen A."/>
            <person name="Ohm R."/>
            <person name="Nagy I."/>
            <person name="Pangilinan J."/>
            <person name="Yan J."/>
            <person name="Xiong Y."/>
            <person name="Grigoriev I.V."/>
            <person name="Hibbett D.S."/>
            <person name="Nagy L.G."/>
        </authorList>
    </citation>
    <scope>NUCLEOTIDE SEQUENCE [LARGE SCALE GENOMIC DNA]</scope>
    <source>
        <strain evidence="2 3">SZMC22713</strain>
    </source>
</reference>
<keyword evidence="3" id="KW-1185">Reference proteome</keyword>
<feature type="compositionally biased region" description="Low complexity" evidence="1">
    <location>
        <begin position="158"/>
        <end position="167"/>
    </location>
</feature>